<dbReference type="InterPro" id="IPR023833">
    <property type="entry name" value="Signal_pept_SipW-depend-type"/>
</dbReference>
<proteinExistence type="predicted"/>
<name>A0A926HNI4_9FIRM</name>
<dbReference type="EMBL" id="JACRSN010000014">
    <property type="protein sequence ID" value="MBC8534242.1"/>
    <property type="molecule type" value="Genomic_DNA"/>
</dbReference>
<sequence>MENSKSTKRALISSALAILMCVAMLIGTTFAWFTDTASTGVNKIQAGNLDVKLMYSTDMVEWKEATDQTKLFDDKALWEPGYTQVVYLKVVNAGNLALKYEAGFSKNYTSNRGKNVNGDWYRVDNYLRIGTAKTNTVFANREAVWSAISATEKTLAKDVMLTDGWITLKAGEESEPFAVAIYMPTSVGNEANASRLRPSSVSGLGIEVRATQATVESDSFDNNYDANAATVLNRVEYTDGEHTVTGNIQANGTAGAIHGTGTAKITVDATTVYGTYVSNYAMAVCASSRSEIIIKGGEFANQAPAGSALSLIYAEDNAKITIEGGTFKCVSPAWTLNCNDNDAATITVKGGSFYQFDPSNVTVGEGEIFIADGYKVVQNGDWYNVVPE</sequence>
<evidence type="ECO:0008006" key="3">
    <source>
        <dbReference type="Google" id="ProtNLM"/>
    </source>
</evidence>
<keyword evidence="2" id="KW-1185">Reference proteome</keyword>
<comment type="caution">
    <text evidence="1">The sequence shown here is derived from an EMBL/GenBank/DDBJ whole genome shotgun (WGS) entry which is preliminary data.</text>
</comment>
<reference evidence="1" key="1">
    <citation type="submission" date="2020-08" db="EMBL/GenBank/DDBJ databases">
        <title>Genome public.</title>
        <authorList>
            <person name="Liu C."/>
            <person name="Sun Q."/>
        </authorList>
    </citation>
    <scope>NUCLEOTIDE SEQUENCE</scope>
    <source>
        <strain evidence="1">NSJ-40</strain>
    </source>
</reference>
<protein>
    <recommendedName>
        <fullName evidence="3">SipW-cognate class signal peptide</fullName>
    </recommendedName>
</protein>
<dbReference type="NCBIfam" id="TIGR04088">
    <property type="entry name" value="cognate_SipW"/>
    <property type="match status" value="1"/>
</dbReference>
<evidence type="ECO:0000313" key="2">
    <source>
        <dbReference type="Proteomes" id="UP000651482"/>
    </source>
</evidence>
<dbReference type="RefSeq" id="WP_249319880.1">
    <property type="nucleotide sequence ID" value="NZ_JACRSN010000014.1"/>
</dbReference>
<evidence type="ECO:0000313" key="1">
    <source>
        <dbReference type="EMBL" id="MBC8534242.1"/>
    </source>
</evidence>
<gene>
    <name evidence="1" type="ORF">IAG03_09620</name>
</gene>
<organism evidence="1 2">
    <name type="scientific">Yeguia hominis</name>
    <dbReference type="NCBI Taxonomy" id="2763662"/>
    <lineage>
        <taxon>Bacteria</taxon>
        <taxon>Bacillati</taxon>
        <taxon>Bacillota</taxon>
        <taxon>Clostridia</taxon>
        <taxon>Eubacteriales</taxon>
        <taxon>Yeguiaceae</taxon>
        <taxon>Yeguia</taxon>
    </lineage>
</organism>
<accession>A0A926HNI4</accession>
<dbReference type="Proteomes" id="UP000651482">
    <property type="component" value="Unassembled WGS sequence"/>
</dbReference>
<dbReference type="AlphaFoldDB" id="A0A926HNI4"/>